<dbReference type="EMBL" id="PFSE01000027">
    <property type="protein sequence ID" value="PJC28955.1"/>
    <property type="molecule type" value="Genomic_DNA"/>
</dbReference>
<gene>
    <name evidence="1" type="ORF">CO053_01910</name>
</gene>
<proteinExistence type="predicted"/>
<dbReference type="Proteomes" id="UP000230885">
    <property type="component" value="Unassembled WGS sequence"/>
</dbReference>
<sequence>MSLIIRKKAVRKEIQNMAGYFKGYIKVVVDVEREILTGGGDRHFDDEQILLADGSKQENF</sequence>
<reference evidence="2" key="1">
    <citation type="submission" date="2017-09" db="EMBL/GenBank/DDBJ databases">
        <title>Depth-based differentiation of microbial function through sediment-hosted aquifers and enrichment of novel symbionts in the deep terrestrial subsurface.</title>
        <authorList>
            <person name="Probst A.J."/>
            <person name="Ladd B."/>
            <person name="Jarett J.K."/>
            <person name="Geller-Mcgrath D.E."/>
            <person name="Sieber C.M.K."/>
            <person name="Emerson J.B."/>
            <person name="Anantharaman K."/>
            <person name="Thomas B.C."/>
            <person name="Malmstrom R."/>
            <person name="Stieglmeier M."/>
            <person name="Klingl A."/>
            <person name="Woyke T."/>
            <person name="Ryan C.M."/>
            <person name="Banfield J.F."/>
        </authorList>
    </citation>
    <scope>NUCLEOTIDE SEQUENCE [LARGE SCALE GENOMIC DNA]</scope>
</reference>
<protein>
    <submittedName>
        <fullName evidence="1">Uncharacterized protein</fullName>
    </submittedName>
</protein>
<accession>A0A2M8EV11</accession>
<comment type="caution">
    <text evidence="1">The sequence shown here is derived from an EMBL/GenBank/DDBJ whole genome shotgun (WGS) entry which is preliminary data.</text>
</comment>
<dbReference type="InterPro" id="IPR043731">
    <property type="entry name" value="DUF5674"/>
</dbReference>
<evidence type="ECO:0000313" key="2">
    <source>
        <dbReference type="Proteomes" id="UP000230885"/>
    </source>
</evidence>
<dbReference type="AlphaFoldDB" id="A0A2M8EV11"/>
<organism evidence="1 2">
    <name type="scientific">Candidatus Shapirobacteria bacterium CG_4_9_14_0_2_um_filter_40_11</name>
    <dbReference type="NCBI Taxonomy" id="1974876"/>
    <lineage>
        <taxon>Bacteria</taxon>
        <taxon>Candidatus Shapironibacteriota</taxon>
    </lineage>
</organism>
<dbReference type="Pfam" id="PF18924">
    <property type="entry name" value="DUF5674"/>
    <property type="match status" value="1"/>
</dbReference>
<name>A0A2M8EV11_9BACT</name>
<evidence type="ECO:0000313" key="1">
    <source>
        <dbReference type="EMBL" id="PJC28955.1"/>
    </source>
</evidence>